<dbReference type="EMBL" id="ACJW02000009">
    <property type="protein sequence ID" value="EEP66528.1"/>
    <property type="molecule type" value="Genomic_DNA"/>
</dbReference>
<evidence type="ECO:0000313" key="1">
    <source>
        <dbReference type="EMBL" id="EEP66528.1"/>
    </source>
</evidence>
<reference evidence="1" key="1">
    <citation type="submission" date="2009-04" db="EMBL/GenBank/DDBJ databases">
        <authorList>
            <person name="Weinstock G."/>
            <person name="Sodergren E."/>
            <person name="Clifton S."/>
            <person name="Fulton L."/>
            <person name="Fulton B."/>
            <person name="Courtney L."/>
            <person name="Fronick C."/>
            <person name="Harrison M."/>
            <person name="Strong C."/>
            <person name="Farmer C."/>
            <person name="Delahaunty K."/>
            <person name="Markovic C."/>
            <person name="Hall O."/>
            <person name="Minx P."/>
            <person name="Tomlinson C."/>
            <person name="Mitreva M."/>
            <person name="Nelson J."/>
            <person name="Hou S."/>
            <person name="Wollam A."/>
            <person name="Pepin K.H."/>
            <person name="Johnson M."/>
            <person name="Bhonagiri V."/>
            <person name="Nash W.E."/>
            <person name="Warren W."/>
            <person name="Chinwalla A."/>
            <person name="Mardis E.R."/>
            <person name="Wilson R.K."/>
        </authorList>
    </citation>
    <scope>NUCLEOTIDE SEQUENCE [LARGE SCALE GENOMIC DNA]</scope>
    <source>
        <strain evidence="1">ATCC 51147</strain>
    </source>
</reference>
<gene>
    <name evidence="1" type="ORF">GCWU000324_03195</name>
</gene>
<dbReference type="RefSeq" id="WP_003799025.1">
    <property type="nucleotide sequence ID" value="NZ_GG665874.1"/>
</dbReference>
<proteinExistence type="predicted"/>
<accession>C4GNA6</accession>
<dbReference type="HOGENOM" id="CLU_1364705_0_0_4"/>
<sequence>MDMPFNLLTQNLEQSFRIVYDDYQALLGKKHYARDLLSLLHRWTDWASGQPESEQVERDGWIRLTAKDLAANLGFSHRNYEQARADLKEIGHCRMPPRAQGAWQTGKAFAMNLISLGSSCPHHLRCSVAHFVTKPVTKPILSVTKLGFSVMKPHYEIQKFVTKLVTKPLFFRPTLFKALRNRYETPQNPMFRNKKVEGVT</sequence>
<dbReference type="AlphaFoldDB" id="C4GNA6"/>
<dbReference type="STRING" id="629741.GCWU000324_03195"/>
<dbReference type="OrthoDB" id="8605437at2"/>
<evidence type="ECO:0000313" key="2">
    <source>
        <dbReference type="Proteomes" id="UP000003009"/>
    </source>
</evidence>
<name>C4GNA6_9NEIS</name>
<organism evidence="1 2">
    <name type="scientific">Kingella oralis ATCC 51147</name>
    <dbReference type="NCBI Taxonomy" id="629741"/>
    <lineage>
        <taxon>Bacteria</taxon>
        <taxon>Pseudomonadati</taxon>
        <taxon>Pseudomonadota</taxon>
        <taxon>Betaproteobacteria</taxon>
        <taxon>Neisseriales</taxon>
        <taxon>Neisseriaceae</taxon>
        <taxon>Kingella</taxon>
    </lineage>
</organism>
<comment type="caution">
    <text evidence="1">The sequence shown here is derived from an EMBL/GenBank/DDBJ whole genome shotgun (WGS) entry which is preliminary data.</text>
</comment>
<protein>
    <submittedName>
        <fullName evidence="1">Uncharacterized protein</fullName>
    </submittedName>
</protein>
<keyword evidence="2" id="KW-1185">Reference proteome</keyword>
<dbReference type="Proteomes" id="UP000003009">
    <property type="component" value="Unassembled WGS sequence"/>
</dbReference>
<dbReference type="GeneID" id="84907389"/>